<dbReference type="Proteomes" id="UP000803884">
    <property type="component" value="Unassembled WGS sequence"/>
</dbReference>
<dbReference type="InterPro" id="IPR011037">
    <property type="entry name" value="Pyrv_Knase-like_insert_dom_sf"/>
</dbReference>
<sequence>MKVEALYTYPIKALRAQSLDTAQLTKHGFAYERRFMLLEPKNDAETNTTTYRNMHVAHDPAGTLFFPIFHYPSTPDAKDGTIEVTFKPPKNTSTSEQSLTIPLEPDTSDLEEIEITMHKSPTKAYRMPAKYTDWFTSCFGYPVILAYLGTNYRPVLMSTSPSNPPSTTTTWLSSLTTTATSLLPSSLNQSIPQNKTNEITFSDCAPYLVVSRTSISPLSDRLSDGTSADITKFRPNIVVSGAAEPWEEDYWASLSIGASNSDKGLTLSCAHNCARCKSLNIDYETGAPGTGPGGRLLAVMQRDRRVDPGMKWSPVFGRYCFLGNGSEEGGTVRVGDEVVVEGRNEERTRFDWKGLATT</sequence>
<organism evidence="2 3">
    <name type="scientific">Cladosporium halotolerans</name>
    <dbReference type="NCBI Taxonomy" id="1052096"/>
    <lineage>
        <taxon>Eukaryota</taxon>
        <taxon>Fungi</taxon>
        <taxon>Dikarya</taxon>
        <taxon>Ascomycota</taxon>
        <taxon>Pezizomycotina</taxon>
        <taxon>Dothideomycetes</taxon>
        <taxon>Dothideomycetidae</taxon>
        <taxon>Cladosporiales</taxon>
        <taxon>Cladosporiaceae</taxon>
        <taxon>Cladosporium</taxon>
    </lineage>
</organism>
<dbReference type="SUPFAM" id="SSF141673">
    <property type="entry name" value="MOSC N-terminal domain-like"/>
    <property type="match status" value="1"/>
</dbReference>
<dbReference type="AlphaFoldDB" id="A0AB34KKX2"/>
<dbReference type="EMBL" id="JAAQHG020000030">
    <property type="protein sequence ID" value="KAL1583953.1"/>
    <property type="molecule type" value="Genomic_DNA"/>
</dbReference>
<accession>A0AB34KKX2</accession>
<dbReference type="SUPFAM" id="SSF50800">
    <property type="entry name" value="PK beta-barrel domain-like"/>
    <property type="match status" value="1"/>
</dbReference>
<evidence type="ECO:0000259" key="1">
    <source>
        <dbReference type="PROSITE" id="PS51340"/>
    </source>
</evidence>
<comment type="caution">
    <text evidence="2">The sequence shown here is derived from an EMBL/GenBank/DDBJ whole genome shotgun (WGS) entry which is preliminary data.</text>
</comment>
<dbReference type="GO" id="GO:0003824">
    <property type="term" value="F:catalytic activity"/>
    <property type="evidence" value="ECO:0007669"/>
    <property type="project" value="InterPro"/>
</dbReference>
<reference evidence="2 3" key="1">
    <citation type="journal article" date="2020" name="Microbiol. Resour. Announc.">
        <title>Draft Genome Sequence of a Cladosporium Species Isolated from the Mesophotic Ascidian Didemnum maculosum.</title>
        <authorList>
            <person name="Gioti A."/>
            <person name="Siaperas R."/>
            <person name="Nikolaivits E."/>
            <person name="Le Goff G."/>
            <person name="Ouazzani J."/>
            <person name="Kotoulas G."/>
            <person name="Topakas E."/>
        </authorList>
    </citation>
    <scope>NUCLEOTIDE SEQUENCE [LARGE SCALE GENOMIC DNA]</scope>
    <source>
        <strain evidence="2 3">TM138-S3</strain>
    </source>
</reference>
<proteinExistence type="predicted"/>
<dbReference type="PANTHER" id="PTHR14237">
    <property type="entry name" value="MOLYBDOPTERIN COFACTOR SULFURASE MOSC"/>
    <property type="match status" value="1"/>
</dbReference>
<evidence type="ECO:0000313" key="2">
    <source>
        <dbReference type="EMBL" id="KAL1583953.1"/>
    </source>
</evidence>
<gene>
    <name evidence="2" type="ORF">WHR41_07435</name>
</gene>
<dbReference type="GO" id="GO:0030151">
    <property type="term" value="F:molybdenum ion binding"/>
    <property type="evidence" value="ECO:0007669"/>
    <property type="project" value="InterPro"/>
</dbReference>
<dbReference type="Pfam" id="PF03476">
    <property type="entry name" value="MOSC_N"/>
    <property type="match status" value="1"/>
</dbReference>
<dbReference type="GeneID" id="96008878"/>
<dbReference type="PANTHER" id="PTHR14237:SF34">
    <property type="entry name" value="MOSC DOMAIN PROTEIN (AFU_ORTHOLOGUE AFUA_2G07820)"/>
    <property type="match status" value="1"/>
</dbReference>
<protein>
    <recommendedName>
        <fullName evidence="1">MOSC domain-containing protein</fullName>
    </recommendedName>
</protein>
<dbReference type="PROSITE" id="PS51340">
    <property type="entry name" value="MOSC"/>
    <property type="match status" value="1"/>
</dbReference>
<feature type="domain" description="MOSC" evidence="1">
    <location>
        <begin position="180"/>
        <end position="341"/>
    </location>
</feature>
<keyword evidence="3" id="KW-1185">Reference proteome</keyword>
<dbReference type="InterPro" id="IPR005303">
    <property type="entry name" value="MOCOS_middle"/>
</dbReference>
<dbReference type="GO" id="GO:0030170">
    <property type="term" value="F:pyridoxal phosphate binding"/>
    <property type="evidence" value="ECO:0007669"/>
    <property type="project" value="InterPro"/>
</dbReference>
<evidence type="ECO:0000313" key="3">
    <source>
        <dbReference type="Proteomes" id="UP000803884"/>
    </source>
</evidence>
<dbReference type="InterPro" id="IPR005302">
    <property type="entry name" value="MoCF_Sase_C"/>
</dbReference>
<dbReference type="RefSeq" id="XP_069227059.1">
    <property type="nucleotide sequence ID" value="XM_069376040.1"/>
</dbReference>
<name>A0AB34KKX2_9PEZI</name>
<dbReference type="Pfam" id="PF03473">
    <property type="entry name" value="MOSC"/>
    <property type="match status" value="1"/>
</dbReference>